<evidence type="ECO:0000313" key="3">
    <source>
        <dbReference type="Proteomes" id="UP000306102"/>
    </source>
</evidence>
<keyword evidence="1" id="KW-0812">Transmembrane</keyword>
<dbReference type="Proteomes" id="UP000306102">
    <property type="component" value="Unassembled WGS sequence"/>
</dbReference>
<keyword evidence="1" id="KW-1133">Transmembrane helix</keyword>
<evidence type="ECO:0000313" key="2">
    <source>
        <dbReference type="EMBL" id="THF94652.1"/>
    </source>
</evidence>
<keyword evidence="1" id="KW-0472">Membrane</keyword>
<organism evidence="2 3">
    <name type="scientific">Camellia sinensis var. sinensis</name>
    <name type="common">China tea</name>
    <dbReference type="NCBI Taxonomy" id="542762"/>
    <lineage>
        <taxon>Eukaryota</taxon>
        <taxon>Viridiplantae</taxon>
        <taxon>Streptophyta</taxon>
        <taxon>Embryophyta</taxon>
        <taxon>Tracheophyta</taxon>
        <taxon>Spermatophyta</taxon>
        <taxon>Magnoliopsida</taxon>
        <taxon>eudicotyledons</taxon>
        <taxon>Gunneridae</taxon>
        <taxon>Pentapetalae</taxon>
        <taxon>asterids</taxon>
        <taxon>Ericales</taxon>
        <taxon>Theaceae</taxon>
        <taxon>Camellia</taxon>
    </lineage>
</organism>
<keyword evidence="3" id="KW-1185">Reference proteome</keyword>
<accession>A0A4S4CXP1</accession>
<gene>
    <name evidence="2" type="ORF">TEA_029803</name>
</gene>
<comment type="caution">
    <text evidence="2">The sequence shown here is derived from an EMBL/GenBank/DDBJ whole genome shotgun (WGS) entry which is preliminary data.</text>
</comment>
<proteinExistence type="predicted"/>
<feature type="transmembrane region" description="Helical" evidence="1">
    <location>
        <begin position="157"/>
        <end position="177"/>
    </location>
</feature>
<dbReference type="STRING" id="542762.A0A4S4CXP1"/>
<dbReference type="EMBL" id="SDRB02013570">
    <property type="protein sequence ID" value="THF94652.1"/>
    <property type="molecule type" value="Genomic_DNA"/>
</dbReference>
<protein>
    <submittedName>
        <fullName evidence="2">Uncharacterized protein</fullName>
    </submittedName>
</protein>
<feature type="transmembrane region" description="Helical" evidence="1">
    <location>
        <begin position="67"/>
        <end position="87"/>
    </location>
</feature>
<dbReference type="AlphaFoldDB" id="A0A4S4CXP1"/>
<name>A0A4S4CXP1_CAMSN</name>
<reference evidence="2 3" key="1">
    <citation type="journal article" date="2018" name="Proc. Natl. Acad. Sci. U.S.A.">
        <title>Draft genome sequence of Camellia sinensis var. sinensis provides insights into the evolution of the tea genome and tea quality.</title>
        <authorList>
            <person name="Wei C."/>
            <person name="Yang H."/>
            <person name="Wang S."/>
            <person name="Zhao J."/>
            <person name="Liu C."/>
            <person name="Gao L."/>
            <person name="Xia E."/>
            <person name="Lu Y."/>
            <person name="Tai Y."/>
            <person name="She G."/>
            <person name="Sun J."/>
            <person name="Cao H."/>
            <person name="Tong W."/>
            <person name="Gao Q."/>
            <person name="Li Y."/>
            <person name="Deng W."/>
            <person name="Jiang X."/>
            <person name="Wang W."/>
            <person name="Chen Q."/>
            <person name="Zhang S."/>
            <person name="Li H."/>
            <person name="Wu J."/>
            <person name="Wang P."/>
            <person name="Li P."/>
            <person name="Shi C."/>
            <person name="Zheng F."/>
            <person name="Jian J."/>
            <person name="Huang B."/>
            <person name="Shan D."/>
            <person name="Shi M."/>
            <person name="Fang C."/>
            <person name="Yue Y."/>
            <person name="Li F."/>
            <person name="Li D."/>
            <person name="Wei S."/>
            <person name="Han B."/>
            <person name="Jiang C."/>
            <person name="Yin Y."/>
            <person name="Xia T."/>
            <person name="Zhang Z."/>
            <person name="Bennetzen J.L."/>
            <person name="Zhao S."/>
            <person name="Wan X."/>
        </authorList>
    </citation>
    <scope>NUCLEOTIDE SEQUENCE [LARGE SCALE GENOMIC DNA]</scope>
    <source>
        <strain evidence="3">cv. Shuchazao</strain>
        <tissue evidence="2">Leaf</tissue>
    </source>
</reference>
<sequence>MNAARPRVVRISVTDAEAHLSGLRHNSFRFSIELEPVTIASEEALCCEEFGNDIPWSRSELRLSVSLFPSLELSVVWVLLTALLLLLQYQKTTQCLAFLKTFGFEIVRCSKCFTVPSKVDDNGGYTRHMELRLRPMLPLFPLSLRSRYFTLSRRSSLCLKLALVLLHLIYVGILFIFDKDLTDKTKREPCYVLDAMRAANETDALLRKTLLTSKQPASSKNGSVAVTVGGNQLGRNLLGNNATTWTKVVMEMYPPGSSVRGIPEREYPFSIKEHAEICTTFAPQEAANTVWSRCQQHRRLKQSQNLTRAWMFYLVVAVVYSLPRWHFLTSVLPNHSDCFSIPDYCRIFILIPEFIIQGLPEGVWGFAAAAAMAGPRWLTEEEAAVQVVSEPELEEVNQTVHSRRNLAGKVVVRQIESVQTKQRCAGVRKLVGKLVGQ</sequence>
<evidence type="ECO:0000256" key="1">
    <source>
        <dbReference type="SAM" id="Phobius"/>
    </source>
</evidence>